<dbReference type="Proteomes" id="UP000252554">
    <property type="component" value="Unassembled WGS sequence"/>
</dbReference>
<dbReference type="EMBL" id="QNTV01000015">
    <property type="protein sequence ID" value="RBA54736.1"/>
    <property type="molecule type" value="Genomic_DNA"/>
</dbReference>
<evidence type="ECO:0000313" key="2">
    <source>
        <dbReference type="Proteomes" id="UP000252554"/>
    </source>
</evidence>
<comment type="caution">
    <text evidence="1">The sequence shown here is derived from an EMBL/GenBank/DDBJ whole genome shotgun (WGS) entry which is preliminary data.</text>
</comment>
<sequence>MNWVRLKMSVNHKQSRSARKGDLRHFYVSGVVATKTDRIKRSTGAGTMLEPFSLCTVRSVPDKGGVPDHLHTMGYAAIYQAVR</sequence>
<gene>
    <name evidence="1" type="ORF">DQ403_17290</name>
</gene>
<accession>A0A365PRA2</accession>
<protein>
    <submittedName>
        <fullName evidence="1">Uncharacterized protein</fullName>
    </submittedName>
</protein>
<evidence type="ECO:0000313" key="1">
    <source>
        <dbReference type="EMBL" id="RBA54736.1"/>
    </source>
</evidence>
<name>A0A365PRA2_9GAMM</name>
<proteinExistence type="predicted"/>
<organism evidence="1 2">
    <name type="scientific">Stutzerimonas zhaodongensis</name>
    <dbReference type="NCBI Taxonomy" id="1176257"/>
    <lineage>
        <taxon>Bacteria</taxon>
        <taxon>Pseudomonadati</taxon>
        <taxon>Pseudomonadota</taxon>
        <taxon>Gammaproteobacteria</taxon>
        <taxon>Pseudomonadales</taxon>
        <taxon>Pseudomonadaceae</taxon>
        <taxon>Stutzerimonas</taxon>
    </lineage>
</organism>
<dbReference type="AlphaFoldDB" id="A0A365PRA2"/>
<reference evidence="1 2" key="1">
    <citation type="submission" date="2018-06" db="EMBL/GenBank/DDBJ databases">
        <title>Whole genome sequencing of four bacterial strains from South Shetland trench revealing bio-synthetic gene clusters.</title>
        <authorList>
            <person name="Abdel-Mageed W.M."/>
            <person name="Lehri B."/>
            <person name="Jarmusch S.A."/>
            <person name="Miranda K."/>
            <person name="Goodfellow M."/>
            <person name="Jaspars M."/>
            <person name="Karlyshev A.V."/>
        </authorList>
    </citation>
    <scope>NUCLEOTIDE SEQUENCE [LARGE SCALE GENOMIC DNA]</scope>
    <source>
        <strain evidence="1 2">SST2</strain>
    </source>
</reference>